<feature type="coiled-coil region" evidence="1">
    <location>
        <begin position="41"/>
        <end position="68"/>
    </location>
</feature>
<evidence type="ECO:0000313" key="4">
    <source>
        <dbReference type="Proteomes" id="UP000371041"/>
    </source>
</evidence>
<dbReference type="AlphaFoldDB" id="A0A5Q3QAE4"/>
<feature type="region of interest" description="Disordered" evidence="2">
    <location>
        <begin position="113"/>
        <end position="132"/>
    </location>
</feature>
<keyword evidence="4" id="KW-1185">Reference proteome</keyword>
<reference evidence="4" key="1">
    <citation type="submission" date="2019-11" db="EMBL/GenBank/DDBJ databases">
        <title>The complete genome sequence of Saccharopolyspora sp. E2A.</title>
        <authorList>
            <person name="Zhang G."/>
        </authorList>
    </citation>
    <scope>NUCLEOTIDE SEQUENCE [LARGE SCALE GENOMIC DNA]</scope>
    <source>
        <strain evidence="4">E2A</strain>
    </source>
</reference>
<dbReference type="Proteomes" id="UP000371041">
    <property type="component" value="Chromosome"/>
</dbReference>
<protein>
    <recommendedName>
        <fullName evidence="5">PE domain-containing protein</fullName>
    </recommendedName>
</protein>
<keyword evidence="1" id="KW-0175">Coiled coil</keyword>
<evidence type="ECO:0008006" key="5">
    <source>
        <dbReference type="Google" id="ProtNLM"/>
    </source>
</evidence>
<evidence type="ECO:0000313" key="3">
    <source>
        <dbReference type="EMBL" id="QGK68579.1"/>
    </source>
</evidence>
<gene>
    <name evidence="3" type="ORF">GIY23_02540</name>
</gene>
<proteinExistence type="predicted"/>
<dbReference type="KEGG" id="sace:GIY23_02540"/>
<accession>A0A5Q3QAE4</accession>
<name>A0A5Q3QAE4_9PSEU</name>
<evidence type="ECO:0000256" key="2">
    <source>
        <dbReference type="SAM" id="MobiDB-lite"/>
    </source>
</evidence>
<organism evidence="3 4">
    <name type="scientific">Allosaccharopolyspora coralli</name>
    <dbReference type="NCBI Taxonomy" id="2665642"/>
    <lineage>
        <taxon>Bacteria</taxon>
        <taxon>Bacillati</taxon>
        <taxon>Actinomycetota</taxon>
        <taxon>Actinomycetes</taxon>
        <taxon>Pseudonocardiales</taxon>
        <taxon>Pseudonocardiaceae</taxon>
        <taxon>Allosaccharopolyspora</taxon>
    </lineage>
</organism>
<evidence type="ECO:0000256" key="1">
    <source>
        <dbReference type="SAM" id="Coils"/>
    </source>
</evidence>
<dbReference type="EMBL" id="CP045929">
    <property type="protein sequence ID" value="QGK68579.1"/>
    <property type="molecule type" value="Genomic_DNA"/>
</dbReference>
<sequence>MLDNSPSGAVPGSGARYVVNTAVNSGGTAQAASFSVELDQIPALIAKYEDAQQKLQSIRRQASRLSTVGAPGNDEVSKNLAQALNDMATNGPGSLLDAVTDGINRVKHQIEQLKSAQQGYQQADESATPTRT</sequence>
<dbReference type="RefSeq" id="WP_154075188.1">
    <property type="nucleotide sequence ID" value="NZ_CP045929.1"/>
</dbReference>